<dbReference type="Proteomes" id="UP000275267">
    <property type="component" value="Unassembled WGS sequence"/>
</dbReference>
<dbReference type="AlphaFoldDB" id="A0A3L6RIW2"/>
<proteinExistence type="predicted"/>
<comment type="caution">
    <text evidence="1">The sequence shown here is derived from an EMBL/GenBank/DDBJ whole genome shotgun (WGS) entry which is preliminary data.</text>
</comment>
<keyword evidence="2" id="KW-1185">Reference proteome</keyword>
<reference evidence="2" key="1">
    <citation type="journal article" date="2019" name="Nat. Commun.">
        <title>The genome of broomcorn millet.</title>
        <authorList>
            <person name="Zou C."/>
            <person name="Miki D."/>
            <person name="Li D."/>
            <person name="Tang Q."/>
            <person name="Xiao L."/>
            <person name="Rajput S."/>
            <person name="Deng P."/>
            <person name="Jia W."/>
            <person name="Huang R."/>
            <person name="Zhang M."/>
            <person name="Sun Y."/>
            <person name="Hu J."/>
            <person name="Fu X."/>
            <person name="Schnable P.S."/>
            <person name="Li F."/>
            <person name="Zhang H."/>
            <person name="Feng B."/>
            <person name="Zhu X."/>
            <person name="Liu R."/>
            <person name="Schnable J.C."/>
            <person name="Zhu J.-K."/>
            <person name="Zhang H."/>
        </authorList>
    </citation>
    <scope>NUCLEOTIDE SEQUENCE [LARGE SCALE GENOMIC DNA]</scope>
</reference>
<gene>
    <name evidence="1" type="ORF">C2845_PM13G15910</name>
</gene>
<sequence length="68" mass="7600">MGDSRYCLTENVVQESQLALHSVKTKEQDQVKENLDVHLLHMLTCTIDPSKISTGSRSPATQQCVVQE</sequence>
<evidence type="ECO:0000313" key="1">
    <source>
        <dbReference type="EMBL" id="RLN04459.1"/>
    </source>
</evidence>
<name>A0A3L6RIW2_PANMI</name>
<dbReference type="EMBL" id="PQIB02000008">
    <property type="protein sequence ID" value="RLN04459.1"/>
    <property type="molecule type" value="Genomic_DNA"/>
</dbReference>
<evidence type="ECO:0000313" key="2">
    <source>
        <dbReference type="Proteomes" id="UP000275267"/>
    </source>
</evidence>
<organism evidence="1 2">
    <name type="scientific">Panicum miliaceum</name>
    <name type="common">Proso millet</name>
    <name type="synonym">Broomcorn millet</name>
    <dbReference type="NCBI Taxonomy" id="4540"/>
    <lineage>
        <taxon>Eukaryota</taxon>
        <taxon>Viridiplantae</taxon>
        <taxon>Streptophyta</taxon>
        <taxon>Embryophyta</taxon>
        <taxon>Tracheophyta</taxon>
        <taxon>Spermatophyta</taxon>
        <taxon>Magnoliopsida</taxon>
        <taxon>Liliopsida</taxon>
        <taxon>Poales</taxon>
        <taxon>Poaceae</taxon>
        <taxon>PACMAD clade</taxon>
        <taxon>Panicoideae</taxon>
        <taxon>Panicodae</taxon>
        <taxon>Paniceae</taxon>
        <taxon>Panicinae</taxon>
        <taxon>Panicum</taxon>
        <taxon>Panicum sect. Panicum</taxon>
    </lineage>
</organism>
<protein>
    <submittedName>
        <fullName evidence="1">Uncharacterized protein</fullName>
    </submittedName>
</protein>
<accession>A0A3L6RIW2</accession>